<sequence>MNTISRGVGLAEHPTCKTTKAAWWTDLTLKLKLRKSNLDEKAAHDETKAQLAKLGEEEHAKAIADYRESQELKEEVNKLFSAGYDLCLGRLRDLHLDFDLSGLSLGNEDEEVVEAVEVALTTSLEESLEAAPKAIIAEQRTVPTIEECVASMSGVVFASELELTL</sequence>
<evidence type="ECO:0000313" key="2">
    <source>
        <dbReference type="Proteomes" id="UP000652761"/>
    </source>
</evidence>
<evidence type="ECO:0000313" key="1">
    <source>
        <dbReference type="EMBL" id="MQL77535.1"/>
    </source>
</evidence>
<name>A0A843U2C2_COLES</name>
<protein>
    <submittedName>
        <fullName evidence="1">Uncharacterized protein</fullName>
    </submittedName>
</protein>
<accession>A0A843U2C2</accession>
<dbReference type="Proteomes" id="UP000652761">
    <property type="component" value="Unassembled WGS sequence"/>
</dbReference>
<gene>
    <name evidence="1" type="ORF">Taro_009960</name>
</gene>
<proteinExistence type="predicted"/>
<dbReference type="EMBL" id="NMUH01000354">
    <property type="protein sequence ID" value="MQL77535.1"/>
    <property type="molecule type" value="Genomic_DNA"/>
</dbReference>
<reference evidence="1" key="1">
    <citation type="submission" date="2017-07" db="EMBL/GenBank/DDBJ databases">
        <title>Taro Niue Genome Assembly and Annotation.</title>
        <authorList>
            <person name="Atibalentja N."/>
            <person name="Keating K."/>
            <person name="Fields C.J."/>
        </authorList>
    </citation>
    <scope>NUCLEOTIDE SEQUENCE</scope>
    <source>
        <strain evidence="1">Niue_2</strain>
        <tissue evidence="1">Leaf</tissue>
    </source>
</reference>
<dbReference type="AlphaFoldDB" id="A0A843U2C2"/>
<organism evidence="1 2">
    <name type="scientific">Colocasia esculenta</name>
    <name type="common">Wild taro</name>
    <name type="synonym">Arum esculentum</name>
    <dbReference type="NCBI Taxonomy" id="4460"/>
    <lineage>
        <taxon>Eukaryota</taxon>
        <taxon>Viridiplantae</taxon>
        <taxon>Streptophyta</taxon>
        <taxon>Embryophyta</taxon>
        <taxon>Tracheophyta</taxon>
        <taxon>Spermatophyta</taxon>
        <taxon>Magnoliopsida</taxon>
        <taxon>Liliopsida</taxon>
        <taxon>Araceae</taxon>
        <taxon>Aroideae</taxon>
        <taxon>Colocasieae</taxon>
        <taxon>Colocasia</taxon>
    </lineage>
</organism>
<comment type="caution">
    <text evidence="1">The sequence shown here is derived from an EMBL/GenBank/DDBJ whole genome shotgun (WGS) entry which is preliminary data.</text>
</comment>
<keyword evidence="2" id="KW-1185">Reference proteome</keyword>